<protein>
    <recommendedName>
        <fullName evidence="3">Bifunctional glucose-6-phosphate/mannose-6-phosphate isomerase C-terminal domain-containing protein</fullName>
    </recommendedName>
</protein>
<proteinExistence type="inferred from homology"/>
<keyword evidence="2" id="KW-0413">Isomerase</keyword>
<keyword evidence="5" id="KW-1185">Reference proteome</keyword>
<dbReference type="Pfam" id="PF10432">
    <property type="entry name" value="bact-PGI_C"/>
    <property type="match status" value="1"/>
</dbReference>
<dbReference type="GO" id="GO:1901135">
    <property type="term" value="P:carbohydrate derivative metabolic process"/>
    <property type="evidence" value="ECO:0007669"/>
    <property type="project" value="InterPro"/>
</dbReference>
<accession>A0A8H4Z978</accession>
<dbReference type="InterPro" id="IPR046348">
    <property type="entry name" value="SIS_dom_sf"/>
</dbReference>
<evidence type="ECO:0000256" key="2">
    <source>
        <dbReference type="ARBA" id="ARBA00023235"/>
    </source>
</evidence>
<dbReference type="SUPFAM" id="SSF53697">
    <property type="entry name" value="SIS domain"/>
    <property type="match status" value="1"/>
</dbReference>
<dbReference type="GO" id="GO:0097367">
    <property type="term" value="F:carbohydrate derivative binding"/>
    <property type="evidence" value="ECO:0007669"/>
    <property type="project" value="InterPro"/>
</dbReference>
<comment type="similarity">
    <text evidence="1">Belongs to the PGI/PMI family.</text>
</comment>
<organism evidence="4 5">
    <name type="scientific">Fusarium anthophilum</name>
    <dbReference type="NCBI Taxonomy" id="48485"/>
    <lineage>
        <taxon>Eukaryota</taxon>
        <taxon>Fungi</taxon>
        <taxon>Dikarya</taxon>
        <taxon>Ascomycota</taxon>
        <taxon>Pezizomycotina</taxon>
        <taxon>Sordariomycetes</taxon>
        <taxon>Hypocreomycetidae</taxon>
        <taxon>Hypocreales</taxon>
        <taxon>Nectriaceae</taxon>
        <taxon>Fusarium</taxon>
        <taxon>Fusarium fujikuroi species complex</taxon>
    </lineage>
</organism>
<name>A0A8H4Z978_9HYPO</name>
<sequence>MPKRGEAYDTAQAEMRTYSRIRIFSLVETMLTEVPRGFYEVEEIDNHDGEGGIHWYSISFTANQPTKMQPRLERLQPMLGNPLFESILWGHEYDLSKLNADLRQRIESGQFKRLVFYGMGCSSVVSDIVKGFFLNEKIPLHVQVINDYDLDWFVDRNVMKDPTTLSIIVCYSGWSVEPCLFFETMREMTGNKNLIVLSGGGKIQHLCEEHNTSIILYKLRHADREYPLYHVQQFFSIFLDLFHKLKLTPSSYHKELQDSVNFLKTEFNDATLKKAQDIAEKLKNSRIALLSTADWYVTLLKQTTMFFNEIAMVPTHRNLLHEFSHTEVAAYSNPSEKQAIITFLDSNADQYTKDKVKTLEGLFGSKDVPQNKNIEFINIDLNQDDFFKKFFYGHFFTVYVAYYLGIHSNVEGRDLISIAAKNPWWSQRNIELHPKCVDIPAELKG</sequence>
<dbReference type="InterPro" id="IPR019490">
    <property type="entry name" value="Glu6P/Mann6P_isomerase_C"/>
</dbReference>
<evidence type="ECO:0000256" key="1">
    <source>
        <dbReference type="ARBA" id="ARBA00010523"/>
    </source>
</evidence>
<comment type="caution">
    <text evidence="4">The sequence shown here is derived from an EMBL/GenBank/DDBJ whole genome shotgun (WGS) entry which is preliminary data.</text>
</comment>
<evidence type="ECO:0000313" key="4">
    <source>
        <dbReference type="EMBL" id="KAF5242153.1"/>
    </source>
</evidence>
<dbReference type="Gene3D" id="3.40.50.10490">
    <property type="entry name" value="Glucose-6-phosphate isomerase like protein, domain 1"/>
    <property type="match status" value="2"/>
</dbReference>
<reference evidence="4 5" key="1">
    <citation type="journal article" date="2020" name="BMC Genomics">
        <title>Correction to: Identification and distribution of gene clusters required for synthesis of sphingolipid metabolism inhibitors in diverse species of the filamentous fungus Fusarium.</title>
        <authorList>
            <person name="Kim H.S."/>
            <person name="Lohmar J.M."/>
            <person name="Busman M."/>
            <person name="Brown D.W."/>
            <person name="Naumann T.A."/>
            <person name="Divon H.H."/>
            <person name="Lysoe E."/>
            <person name="Uhlig S."/>
            <person name="Proctor R.H."/>
        </authorList>
    </citation>
    <scope>NUCLEOTIDE SEQUENCE [LARGE SCALE GENOMIC DNA]</scope>
    <source>
        <strain evidence="4 5">NRRL 25214</strain>
    </source>
</reference>
<dbReference type="GO" id="GO:0005975">
    <property type="term" value="P:carbohydrate metabolic process"/>
    <property type="evidence" value="ECO:0007669"/>
    <property type="project" value="InterPro"/>
</dbReference>
<evidence type="ECO:0000313" key="5">
    <source>
        <dbReference type="Proteomes" id="UP000573603"/>
    </source>
</evidence>
<dbReference type="EMBL" id="JABEVY010000214">
    <property type="protein sequence ID" value="KAF5242153.1"/>
    <property type="molecule type" value="Genomic_DNA"/>
</dbReference>
<evidence type="ECO:0000259" key="3">
    <source>
        <dbReference type="Pfam" id="PF10432"/>
    </source>
</evidence>
<dbReference type="GO" id="GO:0004347">
    <property type="term" value="F:glucose-6-phosphate isomerase activity"/>
    <property type="evidence" value="ECO:0007669"/>
    <property type="project" value="InterPro"/>
</dbReference>
<dbReference type="GO" id="GO:0004476">
    <property type="term" value="F:mannose-6-phosphate isomerase activity"/>
    <property type="evidence" value="ECO:0007669"/>
    <property type="project" value="InterPro"/>
</dbReference>
<dbReference type="Proteomes" id="UP000573603">
    <property type="component" value="Unassembled WGS sequence"/>
</dbReference>
<dbReference type="AlphaFoldDB" id="A0A8H4Z978"/>
<gene>
    <name evidence="4" type="ORF">FANTH_8785</name>
</gene>
<feature type="domain" description="Bifunctional glucose-6-phosphate/mannose-6-phosphate isomerase C-terminal" evidence="3">
    <location>
        <begin position="273"/>
        <end position="413"/>
    </location>
</feature>